<evidence type="ECO:0008006" key="4">
    <source>
        <dbReference type="Google" id="ProtNLM"/>
    </source>
</evidence>
<reference evidence="2 3" key="1">
    <citation type="submission" date="2019-03" db="EMBL/GenBank/DDBJ databases">
        <title>Above-ground endophytic microbial communities from plants in different locations in the United States.</title>
        <authorList>
            <person name="Frank C."/>
        </authorList>
    </citation>
    <scope>NUCLEOTIDE SEQUENCE [LARGE SCALE GENOMIC DNA]</scope>
    <source>
        <strain evidence="2 3">LP_13_YM</strain>
    </source>
</reference>
<dbReference type="RefSeq" id="WP_132142280.1">
    <property type="nucleotide sequence ID" value="NZ_SMCS01000002.1"/>
</dbReference>
<dbReference type="EMBL" id="SMCS01000002">
    <property type="protein sequence ID" value="TCV96062.1"/>
    <property type="molecule type" value="Genomic_DNA"/>
</dbReference>
<dbReference type="PROSITE" id="PS51257">
    <property type="entry name" value="PROKAR_LIPOPROTEIN"/>
    <property type="match status" value="1"/>
</dbReference>
<evidence type="ECO:0000313" key="3">
    <source>
        <dbReference type="Proteomes" id="UP000295645"/>
    </source>
</evidence>
<feature type="signal peptide" evidence="1">
    <location>
        <begin position="1"/>
        <end position="22"/>
    </location>
</feature>
<protein>
    <recommendedName>
        <fullName evidence="4">Lipoprotein</fullName>
    </recommendedName>
</protein>
<evidence type="ECO:0000313" key="2">
    <source>
        <dbReference type="EMBL" id="TCV96062.1"/>
    </source>
</evidence>
<feature type="chain" id="PRO_5020539787" description="Lipoprotein" evidence="1">
    <location>
        <begin position="23"/>
        <end position="137"/>
    </location>
</feature>
<organism evidence="2 3">
    <name type="scientific">Luteibacter rhizovicinus</name>
    <dbReference type="NCBI Taxonomy" id="242606"/>
    <lineage>
        <taxon>Bacteria</taxon>
        <taxon>Pseudomonadati</taxon>
        <taxon>Pseudomonadota</taxon>
        <taxon>Gammaproteobacteria</taxon>
        <taxon>Lysobacterales</taxon>
        <taxon>Rhodanobacteraceae</taxon>
        <taxon>Luteibacter</taxon>
    </lineage>
</organism>
<evidence type="ECO:0000256" key="1">
    <source>
        <dbReference type="SAM" id="SignalP"/>
    </source>
</evidence>
<sequence length="137" mass="15396">MFRFSLLLLAAALVLLAGCTSAKRSDGLTATLNRYGSTVRWGDFQTAEQFVDPKYREEHPMTSLEASRYAQLRVTAYDDGSGPTPSGENEATQVVQIGLTNINTQAERMIVDKQIWHYDAEKNRWWLMSGLPNVNPQ</sequence>
<keyword evidence="3" id="KW-1185">Reference proteome</keyword>
<dbReference type="Proteomes" id="UP000295645">
    <property type="component" value="Unassembled WGS sequence"/>
</dbReference>
<dbReference type="OrthoDB" id="6196416at2"/>
<proteinExistence type="predicted"/>
<comment type="caution">
    <text evidence="2">The sequence shown here is derived from an EMBL/GenBank/DDBJ whole genome shotgun (WGS) entry which is preliminary data.</text>
</comment>
<gene>
    <name evidence="2" type="ORF">EC912_102411</name>
</gene>
<name>A0A4R3YUD7_9GAMM</name>
<accession>A0A4R3YUD7</accession>
<dbReference type="AlphaFoldDB" id="A0A4R3YUD7"/>
<keyword evidence="1" id="KW-0732">Signal</keyword>